<dbReference type="PROSITE" id="PS51781">
    <property type="entry name" value="SH3B"/>
    <property type="match status" value="1"/>
</dbReference>
<keyword evidence="2" id="KW-0961">Cell wall biogenesis/degradation</keyword>
<dbReference type="GO" id="GO:0071555">
    <property type="term" value="P:cell wall organization"/>
    <property type="evidence" value="ECO:0007669"/>
    <property type="project" value="UniProtKB-KW"/>
</dbReference>
<dbReference type="Proteomes" id="UP000256329">
    <property type="component" value="Unassembled WGS sequence"/>
</dbReference>
<dbReference type="Gene3D" id="3.40.630.40">
    <property type="entry name" value="Zn-dependent exopeptidases"/>
    <property type="match status" value="1"/>
</dbReference>
<evidence type="ECO:0000313" key="4">
    <source>
        <dbReference type="EMBL" id="RDV82132.1"/>
    </source>
</evidence>
<protein>
    <submittedName>
        <fullName evidence="4">N-acetylmuramoyl-L-alanine amidase</fullName>
    </submittedName>
</protein>
<dbReference type="InterPro" id="IPR003646">
    <property type="entry name" value="SH3-like_bac-type"/>
</dbReference>
<evidence type="ECO:0000259" key="3">
    <source>
        <dbReference type="PROSITE" id="PS51781"/>
    </source>
</evidence>
<dbReference type="Gene3D" id="2.30.30.40">
    <property type="entry name" value="SH3 Domains"/>
    <property type="match status" value="1"/>
</dbReference>
<dbReference type="RefSeq" id="WP_115793025.1">
    <property type="nucleotide sequence ID" value="NZ_QSLN01000012.1"/>
</dbReference>
<dbReference type="GO" id="GO:0008745">
    <property type="term" value="F:N-acetylmuramoyl-L-alanine amidase activity"/>
    <property type="evidence" value="ECO:0007669"/>
    <property type="project" value="InterPro"/>
</dbReference>
<dbReference type="CDD" id="cd02696">
    <property type="entry name" value="MurNAc-LAA"/>
    <property type="match status" value="1"/>
</dbReference>
<proteinExistence type="predicted"/>
<dbReference type="InterPro" id="IPR002508">
    <property type="entry name" value="MurNAc-LAA_cat"/>
</dbReference>
<dbReference type="PANTHER" id="PTHR30404:SF0">
    <property type="entry name" value="N-ACETYLMURAMOYL-L-ALANINE AMIDASE AMIC"/>
    <property type="match status" value="1"/>
</dbReference>
<dbReference type="Pfam" id="PF08239">
    <property type="entry name" value="SH3_3"/>
    <property type="match status" value="1"/>
</dbReference>
<evidence type="ECO:0000313" key="5">
    <source>
        <dbReference type="Proteomes" id="UP000256329"/>
    </source>
</evidence>
<dbReference type="GO" id="GO:0009253">
    <property type="term" value="P:peptidoglycan catabolic process"/>
    <property type="evidence" value="ECO:0007669"/>
    <property type="project" value="InterPro"/>
</dbReference>
<evidence type="ECO:0000256" key="2">
    <source>
        <dbReference type="ARBA" id="ARBA00023316"/>
    </source>
</evidence>
<gene>
    <name evidence="4" type="ORF">DXX99_08280</name>
</gene>
<organism evidence="4 5">
    <name type="scientific">Ammonifex thiophilus</name>
    <dbReference type="NCBI Taxonomy" id="444093"/>
    <lineage>
        <taxon>Bacteria</taxon>
        <taxon>Bacillati</taxon>
        <taxon>Bacillota</taxon>
        <taxon>Clostridia</taxon>
        <taxon>Thermoanaerobacterales</taxon>
        <taxon>Thermoanaerobacteraceae</taxon>
        <taxon>Ammonifex</taxon>
    </lineage>
</organism>
<feature type="domain" description="SH3b" evidence="3">
    <location>
        <begin position="30"/>
        <end position="92"/>
    </location>
</feature>
<keyword evidence="5" id="KW-1185">Reference proteome</keyword>
<evidence type="ECO:0000256" key="1">
    <source>
        <dbReference type="ARBA" id="ARBA00022801"/>
    </source>
</evidence>
<dbReference type="InterPro" id="IPR050695">
    <property type="entry name" value="N-acetylmuramoyl_amidase_3"/>
</dbReference>
<name>A0A3D8P432_9THEO</name>
<dbReference type="GO" id="GO:0030288">
    <property type="term" value="C:outer membrane-bounded periplasmic space"/>
    <property type="evidence" value="ECO:0007669"/>
    <property type="project" value="TreeGrafter"/>
</dbReference>
<dbReference type="PANTHER" id="PTHR30404">
    <property type="entry name" value="N-ACETYLMURAMOYL-L-ALANINE AMIDASE"/>
    <property type="match status" value="1"/>
</dbReference>
<keyword evidence="1" id="KW-0378">Hydrolase</keyword>
<comment type="caution">
    <text evidence="4">The sequence shown here is derived from an EMBL/GenBank/DDBJ whole genome shotgun (WGS) entry which is preliminary data.</text>
</comment>
<accession>A0A3D8P432</accession>
<sequence>MGPWFGRRLLSGVPLFLLFLLALPLVARAATRVEVSGSVVNLRAGPGTDYPVIGQVSRGTLLAVIGEARGWYNVVLPDGRRAFIAGWLARPLGEAAPSRGGEERLIPSALAGKKIALDPGHGGSDPGAVGPTGFQEKEFTLGVARLLAVRLRERGAQVLLTRDRDTDVGLRARVRMANDWGADVFLSVHANASTDSSVAGLSTWYCPVGGNPEESCRLAQCLQKALVGELQLPDLGVRTANFFVTKYTQMPAALVEIGFISNPYEESLLKTPEFQAKAAKALADGLERYFSS</sequence>
<reference evidence="4 5" key="1">
    <citation type="submission" date="2018-08" db="EMBL/GenBank/DDBJ databases">
        <title>Form III RuBisCO-mediated autotrophy in Thermodesulfobium bacteria.</title>
        <authorList>
            <person name="Toshchakov S.V."/>
            <person name="Kublanov I.V."/>
            <person name="Frolov E."/>
            <person name="Bonch-Osmolovskaya E.A."/>
            <person name="Tourova T.P."/>
            <person name="Chernych N.A."/>
            <person name="Lebedinsky A.V."/>
        </authorList>
    </citation>
    <scope>NUCLEOTIDE SEQUENCE [LARGE SCALE GENOMIC DNA]</scope>
    <source>
        <strain evidence="4 5">SR</strain>
    </source>
</reference>
<dbReference type="AlphaFoldDB" id="A0A3D8P432"/>
<dbReference type="SMART" id="SM00287">
    <property type="entry name" value="SH3b"/>
    <property type="match status" value="1"/>
</dbReference>
<dbReference type="SMART" id="SM00646">
    <property type="entry name" value="Ami_3"/>
    <property type="match status" value="1"/>
</dbReference>
<dbReference type="SUPFAM" id="SSF53187">
    <property type="entry name" value="Zn-dependent exopeptidases"/>
    <property type="match status" value="1"/>
</dbReference>
<dbReference type="OrthoDB" id="9813450at2"/>
<dbReference type="Pfam" id="PF01520">
    <property type="entry name" value="Amidase_3"/>
    <property type="match status" value="1"/>
</dbReference>
<dbReference type="EMBL" id="QSLN01000012">
    <property type="protein sequence ID" value="RDV82132.1"/>
    <property type="molecule type" value="Genomic_DNA"/>
</dbReference>